<accession>A0A560EUG6</accession>
<dbReference type="InterPro" id="IPR025495">
    <property type="entry name" value="DUF4386"/>
</dbReference>
<reference evidence="2 3" key="1">
    <citation type="submission" date="2019-06" db="EMBL/GenBank/DDBJ databases">
        <title>Genomic Encyclopedia of Type Strains, Phase IV (KMG-V): Genome sequencing to study the core and pangenomes of soil and plant-associated prokaryotes.</title>
        <authorList>
            <person name="Whitman W."/>
        </authorList>
    </citation>
    <scope>NUCLEOTIDE SEQUENCE [LARGE SCALE GENOMIC DNA]</scope>
    <source>
        <strain evidence="2 3">BR 11880</strain>
    </source>
</reference>
<protein>
    <submittedName>
        <fullName evidence="2">Uncharacterized protein DUF4386</fullName>
    </submittedName>
</protein>
<feature type="transmembrane region" description="Helical" evidence="1">
    <location>
        <begin position="100"/>
        <end position="122"/>
    </location>
</feature>
<dbReference type="AlphaFoldDB" id="A0A560EUG6"/>
<dbReference type="Proteomes" id="UP000319859">
    <property type="component" value="Unassembled WGS sequence"/>
</dbReference>
<evidence type="ECO:0000313" key="2">
    <source>
        <dbReference type="EMBL" id="TWB12987.1"/>
    </source>
</evidence>
<name>A0A560EUG6_9PROT</name>
<feature type="transmembrane region" description="Helical" evidence="1">
    <location>
        <begin position="27"/>
        <end position="45"/>
    </location>
</feature>
<dbReference type="RefSeq" id="WP_145753179.1">
    <property type="nucleotide sequence ID" value="NZ_VITN01000022.1"/>
</dbReference>
<feature type="transmembrane region" description="Helical" evidence="1">
    <location>
        <begin position="206"/>
        <end position="232"/>
    </location>
</feature>
<evidence type="ECO:0000256" key="1">
    <source>
        <dbReference type="SAM" id="Phobius"/>
    </source>
</evidence>
<organism evidence="2 3">
    <name type="scientific">Nitrospirillum amazonense</name>
    <dbReference type="NCBI Taxonomy" id="28077"/>
    <lineage>
        <taxon>Bacteria</taxon>
        <taxon>Pseudomonadati</taxon>
        <taxon>Pseudomonadota</taxon>
        <taxon>Alphaproteobacteria</taxon>
        <taxon>Rhodospirillales</taxon>
        <taxon>Azospirillaceae</taxon>
        <taxon>Nitrospirillum</taxon>
    </lineage>
</organism>
<feature type="transmembrane region" description="Helical" evidence="1">
    <location>
        <begin position="65"/>
        <end position="88"/>
    </location>
</feature>
<gene>
    <name evidence="2" type="ORF">FBZ89_12288</name>
</gene>
<dbReference type="Pfam" id="PF14329">
    <property type="entry name" value="DUF4386"/>
    <property type="match status" value="1"/>
</dbReference>
<comment type="caution">
    <text evidence="2">The sequence shown here is derived from an EMBL/GenBank/DDBJ whole genome shotgun (WGS) entry which is preliminary data.</text>
</comment>
<keyword evidence="1" id="KW-0472">Membrane</keyword>
<keyword evidence="1" id="KW-0812">Transmembrane</keyword>
<proteinExistence type="predicted"/>
<dbReference type="EMBL" id="VITN01000022">
    <property type="protein sequence ID" value="TWB12987.1"/>
    <property type="molecule type" value="Genomic_DNA"/>
</dbReference>
<sequence length="248" mass="26260">MTGSLLITERQTPDAGARHRRARTAGLLYAVVVVAGTFSLGYMPGRILGGDDIPAILARIQAQEVLFRWAIVAALACYTAFLVLPLALYRLLAPAGRDAAILMIAFAAASVPLACANAQHLYALLHLAGLYLAGGNGAAAQAGQELRAYDDGLLILQVFWGLWLLPFGYLASRASFLPALLGLVLIAAGLGYVADWVGQTAAPTIYAASGLGAWLLAPRTGEILICLWLLLAGARPLPRLRRSCLRRS</sequence>
<feature type="transmembrane region" description="Helical" evidence="1">
    <location>
        <begin position="176"/>
        <end position="194"/>
    </location>
</feature>
<evidence type="ECO:0000313" key="3">
    <source>
        <dbReference type="Proteomes" id="UP000319859"/>
    </source>
</evidence>
<feature type="transmembrane region" description="Helical" evidence="1">
    <location>
        <begin position="153"/>
        <end position="171"/>
    </location>
</feature>
<keyword evidence="1" id="KW-1133">Transmembrane helix</keyword>
<dbReference type="OrthoDB" id="5421633at2"/>